<dbReference type="EMBL" id="JBBAGW010000015">
    <property type="protein sequence ID" value="MEI5932064.1"/>
    <property type="molecule type" value="Genomic_DNA"/>
</dbReference>
<keyword evidence="2" id="KW-1185">Reference proteome</keyword>
<sequence>MKKYTFPIEATLEDIAQKYKGLYLLPQTNIKKGKNEQKYVRFCLFI</sequence>
<accession>A0ABU8HZ40</accession>
<proteinExistence type="predicted"/>
<name>A0ABU8HZ40_9BACI</name>
<dbReference type="Proteomes" id="UP001365619">
    <property type="component" value="Unassembled WGS sequence"/>
</dbReference>
<dbReference type="RefSeq" id="WP_156574812.1">
    <property type="nucleotide sequence ID" value="NZ_CP040336.1"/>
</dbReference>
<protein>
    <submittedName>
        <fullName evidence="1">Uncharacterized protein</fullName>
    </submittedName>
</protein>
<comment type="caution">
    <text evidence="1">The sequence shown here is derived from an EMBL/GenBank/DDBJ whole genome shotgun (WGS) entry which is preliminary data.</text>
</comment>
<evidence type="ECO:0000313" key="2">
    <source>
        <dbReference type="Proteomes" id="UP001365619"/>
    </source>
</evidence>
<organism evidence="1 2">
    <name type="scientific">Bacillus luti</name>
    <dbReference type="NCBI Taxonomy" id="2026191"/>
    <lineage>
        <taxon>Bacteria</taxon>
        <taxon>Bacillati</taxon>
        <taxon>Bacillota</taxon>
        <taxon>Bacilli</taxon>
        <taxon>Bacillales</taxon>
        <taxon>Bacillaceae</taxon>
        <taxon>Bacillus</taxon>
        <taxon>Bacillus cereus group</taxon>
    </lineage>
</organism>
<dbReference type="GeneID" id="300959126"/>
<gene>
    <name evidence="1" type="ORF">WBS43_25570</name>
</gene>
<evidence type="ECO:0000313" key="1">
    <source>
        <dbReference type="EMBL" id="MEI5932064.1"/>
    </source>
</evidence>
<reference evidence="1 2" key="1">
    <citation type="submission" date="2024-03" db="EMBL/GenBank/DDBJ databases">
        <title>A Rare Waterborne Outbreak of Bacillus cereus in China: Epidemiologic Survey, Genomic Insights and Virulence Characteristics.</title>
        <authorList>
            <person name="Wang S."/>
        </authorList>
    </citation>
    <scope>NUCLEOTIDE SEQUENCE [LARGE SCALE GENOMIC DNA]</scope>
    <source>
        <strain evidence="1 2">BC008</strain>
    </source>
</reference>